<evidence type="ECO:0000313" key="6">
    <source>
        <dbReference type="Proteomes" id="UP000326881"/>
    </source>
</evidence>
<dbReference type="InterPro" id="IPR051257">
    <property type="entry name" value="Diverse_CBS-Domain"/>
</dbReference>
<dbReference type="SMART" id="SM00116">
    <property type="entry name" value="CBS"/>
    <property type="match status" value="2"/>
</dbReference>
<keyword evidence="1 2" id="KW-0129">CBS domain</keyword>
<dbReference type="Gene3D" id="3.10.580.10">
    <property type="entry name" value="CBS-domain"/>
    <property type="match status" value="1"/>
</dbReference>
<dbReference type="InterPro" id="IPR046342">
    <property type="entry name" value="CBS_dom_sf"/>
</dbReference>
<dbReference type="InterPro" id="IPR017080">
    <property type="entry name" value="UCP036990_CBS_BON"/>
</dbReference>
<dbReference type="Pfam" id="PF04972">
    <property type="entry name" value="BON"/>
    <property type="match status" value="1"/>
</dbReference>
<dbReference type="PANTHER" id="PTHR43080">
    <property type="entry name" value="CBS DOMAIN-CONTAINING PROTEIN CBSX3, MITOCHONDRIAL"/>
    <property type="match status" value="1"/>
</dbReference>
<proteinExistence type="predicted"/>
<dbReference type="PANTHER" id="PTHR43080:SF26">
    <property type="entry name" value="REGULATORY PROTEIN"/>
    <property type="match status" value="1"/>
</dbReference>
<dbReference type="SUPFAM" id="SSF54631">
    <property type="entry name" value="CBS-domain pair"/>
    <property type="match status" value="1"/>
</dbReference>
<dbReference type="AlphaFoldDB" id="A0A5Q0C598"/>
<dbReference type="PROSITE" id="PS51371">
    <property type="entry name" value="CBS"/>
    <property type="match status" value="2"/>
</dbReference>
<dbReference type="InterPro" id="IPR007055">
    <property type="entry name" value="BON_dom"/>
</dbReference>
<dbReference type="PIRSF" id="PIRSF036990">
    <property type="entry name" value="UCP036990_CBS_BON"/>
    <property type="match status" value="1"/>
</dbReference>
<evidence type="ECO:0000259" key="3">
    <source>
        <dbReference type="PROSITE" id="PS50914"/>
    </source>
</evidence>
<dbReference type="InterPro" id="IPR014004">
    <property type="entry name" value="Transpt-assoc_nodulatn_dom_bac"/>
</dbReference>
<organism evidence="5 6">
    <name type="scientific">Rhizobium grahamii</name>
    <dbReference type="NCBI Taxonomy" id="1120045"/>
    <lineage>
        <taxon>Bacteria</taxon>
        <taxon>Pseudomonadati</taxon>
        <taxon>Pseudomonadota</taxon>
        <taxon>Alphaproteobacteria</taxon>
        <taxon>Hyphomicrobiales</taxon>
        <taxon>Rhizobiaceae</taxon>
        <taxon>Rhizobium/Agrobacterium group</taxon>
        <taxon>Rhizobium</taxon>
    </lineage>
</organism>
<dbReference type="PROSITE" id="PS50914">
    <property type="entry name" value="BON"/>
    <property type="match status" value="1"/>
</dbReference>
<protein>
    <submittedName>
        <fullName evidence="5">CBS domain-containing protein</fullName>
    </submittedName>
</protein>
<name>A0A5Q0C598_9HYPH</name>
<accession>A0A5Q0C598</accession>
<dbReference type="Proteomes" id="UP000326881">
    <property type="component" value="Chromosome"/>
</dbReference>
<feature type="domain" description="CBS" evidence="4">
    <location>
        <begin position="7"/>
        <end position="66"/>
    </location>
</feature>
<keyword evidence="6" id="KW-1185">Reference proteome</keyword>
<evidence type="ECO:0000313" key="5">
    <source>
        <dbReference type="EMBL" id="QFY61096.1"/>
    </source>
</evidence>
<dbReference type="CDD" id="cd04586">
    <property type="entry name" value="CBS_pair_BON_assoc"/>
    <property type="match status" value="1"/>
</dbReference>
<sequence>MFARDIMTSPVETIGEDQNVRRAIDIVNASRIGAVPVVDDKGQLVGIVTEGDLLRRISSAGGRRPVPNTRDRNDALADYIKARSWRIKDVMTTPVISALPTATITQIADLLLAHVIKHVPVVDAGRLVGMISRRDLMHAIMNEPSSLVALGDDAIRTAVKARLEAELAIGPASVQVSVQDGLASLHGDVETPLEREAARVAAESVPGVRGVHSDIQIARHMVSRMKPSA</sequence>
<dbReference type="Gene3D" id="3.30.1340.30">
    <property type="match status" value="1"/>
</dbReference>
<reference evidence="5 6" key="1">
    <citation type="submission" date="2019-08" db="EMBL/GenBank/DDBJ databases">
        <title>Prosopis cineraria nodule microbiome.</title>
        <authorList>
            <person name="Ali R."/>
            <person name="Chaluvadi S.R."/>
            <person name="Wang X."/>
        </authorList>
    </citation>
    <scope>NUCLEOTIDE SEQUENCE [LARGE SCALE GENOMIC DNA]</scope>
    <source>
        <strain evidence="5 6">BG7</strain>
    </source>
</reference>
<evidence type="ECO:0000256" key="2">
    <source>
        <dbReference type="PROSITE-ProRule" id="PRU00703"/>
    </source>
</evidence>
<dbReference type="KEGG" id="rgr:FZ934_12130"/>
<dbReference type="OrthoDB" id="5453522at2"/>
<gene>
    <name evidence="5" type="ORF">FZ934_12130</name>
</gene>
<dbReference type="RefSeq" id="WP_153271263.1">
    <property type="nucleotide sequence ID" value="NZ_CP043498.1"/>
</dbReference>
<feature type="domain" description="CBS" evidence="4">
    <location>
        <begin position="91"/>
        <end position="147"/>
    </location>
</feature>
<dbReference type="SMART" id="SM00749">
    <property type="entry name" value="BON"/>
    <property type="match status" value="1"/>
</dbReference>
<dbReference type="EMBL" id="CP043498">
    <property type="protein sequence ID" value="QFY61096.1"/>
    <property type="molecule type" value="Genomic_DNA"/>
</dbReference>
<evidence type="ECO:0000259" key="4">
    <source>
        <dbReference type="PROSITE" id="PS51371"/>
    </source>
</evidence>
<dbReference type="Pfam" id="PF00571">
    <property type="entry name" value="CBS"/>
    <property type="match status" value="2"/>
</dbReference>
<feature type="domain" description="BON" evidence="3">
    <location>
        <begin position="151"/>
        <end position="219"/>
    </location>
</feature>
<evidence type="ECO:0000256" key="1">
    <source>
        <dbReference type="ARBA" id="ARBA00023122"/>
    </source>
</evidence>
<dbReference type="InterPro" id="IPR000644">
    <property type="entry name" value="CBS_dom"/>
</dbReference>